<dbReference type="EMBL" id="CAVK010000003">
    <property type="protein sequence ID" value="CCW15714.1"/>
    <property type="molecule type" value="Genomic_DNA"/>
</dbReference>
<reference evidence="4" key="2">
    <citation type="submission" date="2013-04" db="EMBL/GenBank/DDBJ databases">
        <title>Bisphenol A degrading Sphingobium sp. strain BiD32.</title>
        <authorList>
            <person name="Nielsen J.L."/>
            <person name="Zhou N.A."/>
            <person name="Kjeldal H."/>
        </authorList>
    </citation>
    <scope>NUCLEOTIDE SEQUENCE [LARGE SCALE GENOMIC DNA]</scope>
    <source>
        <strain evidence="4">BiD32</strain>
    </source>
</reference>
<dbReference type="Pfam" id="PF01476">
    <property type="entry name" value="LysM"/>
    <property type="match status" value="1"/>
</dbReference>
<feature type="compositionally biased region" description="Basic and acidic residues" evidence="1">
    <location>
        <begin position="286"/>
        <end position="295"/>
    </location>
</feature>
<gene>
    <name evidence="3" type="ORF">EBBID32_420</name>
</gene>
<dbReference type="InterPro" id="IPR018392">
    <property type="entry name" value="LysM"/>
</dbReference>
<feature type="domain" description="LysM" evidence="2">
    <location>
        <begin position="149"/>
        <end position="194"/>
    </location>
</feature>
<dbReference type="SUPFAM" id="SSF54106">
    <property type="entry name" value="LysM domain"/>
    <property type="match status" value="1"/>
</dbReference>
<reference evidence="3 4" key="1">
    <citation type="submission" date="2013-03" db="EMBL/GenBank/DDBJ databases">
        <authorList>
            <person name="Le V."/>
        </authorList>
    </citation>
    <scope>NUCLEOTIDE SEQUENCE [LARGE SCALE GENOMIC DNA]</scope>
    <source>
        <strain evidence="3 4">BiD32</strain>
    </source>
</reference>
<proteinExistence type="predicted"/>
<keyword evidence="4" id="KW-1185">Reference proteome</keyword>
<dbReference type="Gene3D" id="3.10.350.10">
    <property type="entry name" value="LysM domain"/>
    <property type="match status" value="1"/>
</dbReference>
<dbReference type="Proteomes" id="UP000013201">
    <property type="component" value="Unassembled WGS sequence"/>
</dbReference>
<dbReference type="PROSITE" id="PS51782">
    <property type="entry name" value="LYSM"/>
    <property type="match status" value="1"/>
</dbReference>
<dbReference type="AlphaFoldDB" id="N1MG43"/>
<protein>
    <recommendedName>
        <fullName evidence="2">LysM domain-containing protein</fullName>
    </recommendedName>
</protein>
<feature type="compositionally biased region" description="Gly residues" evidence="1">
    <location>
        <begin position="110"/>
        <end position="121"/>
    </location>
</feature>
<dbReference type="SMART" id="SM00257">
    <property type="entry name" value="LysM"/>
    <property type="match status" value="1"/>
</dbReference>
<feature type="region of interest" description="Disordered" evidence="1">
    <location>
        <begin position="268"/>
        <end position="295"/>
    </location>
</feature>
<evidence type="ECO:0000313" key="3">
    <source>
        <dbReference type="EMBL" id="CCW15714.1"/>
    </source>
</evidence>
<feature type="region of interest" description="Disordered" evidence="1">
    <location>
        <begin position="106"/>
        <end position="148"/>
    </location>
</feature>
<dbReference type="InterPro" id="IPR036779">
    <property type="entry name" value="LysM_dom_sf"/>
</dbReference>
<evidence type="ECO:0000256" key="1">
    <source>
        <dbReference type="SAM" id="MobiDB-lite"/>
    </source>
</evidence>
<name>N1MG43_9SPHN</name>
<sequence length="386" mass="43049">MLPVGKEHIKPVRQCKIGTDMDEFGPFVLVLFCSLCYVLPRKSGDAQMPGNQSSNQSELTAFNLYLRTGRRTDLLPPVQVEVKFNPWHDEQDGRFTFAGQGRYFPRGEGNRGQAGGAGAGGQVRRPARPDSGGVPDRRYLRADHPGNHSTYIVQSGDTLTRIATRRKGLTARDLAWLNQHPIDRPLSIGQRIKLPHQAYLDAGRAARAKFLALAYYMDTHGGKLPSDPSNPPSLESQILDTNWRKETKNGYDFHIDVIARPRKIFANLSNGPKASRSRRNQASAGKPDRLASDDGGHFIAARFNGPGDSVNHFAQDRNFNRGAYRAMEDGWAKELRVGKKVIVDIVPHYEGISKRPYSLTVTWYVDGKKRVREFANETKGQASGNR</sequence>
<accession>N1MG43</accession>
<feature type="compositionally biased region" description="Basic and acidic residues" evidence="1">
    <location>
        <begin position="135"/>
        <end position="146"/>
    </location>
</feature>
<comment type="caution">
    <text evidence="3">The sequence shown here is derived from an EMBL/GenBank/DDBJ whole genome shotgun (WGS) entry which is preliminary data.</text>
</comment>
<dbReference type="InterPro" id="IPR044927">
    <property type="entry name" value="Endonuclea_NS_2"/>
</dbReference>
<evidence type="ECO:0000313" key="4">
    <source>
        <dbReference type="Proteomes" id="UP000013201"/>
    </source>
</evidence>
<dbReference type="CDD" id="cd00118">
    <property type="entry name" value="LysM"/>
    <property type="match status" value="1"/>
</dbReference>
<organism evidence="3 4">
    <name type="scientific">Sphingobium indicum BiD32</name>
    <dbReference type="NCBI Taxonomy" id="1301087"/>
    <lineage>
        <taxon>Bacteria</taxon>
        <taxon>Pseudomonadati</taxon>
        <taxon>Pseudomonadota</taxon>
        <taxon>Alphaproteobacteria</taxon>
        <taxon>Sphingomonadales</taxon>
        <taxon>Sphingomonadaceae</taxon>
        <taxon>Sphingobium</taxon>
    </lineage>
</organism>
<evidence type="ECO:0000259" key="2">
    <source>
        <dbReference type="PROSITE" id="PS51782"/>
    </source>
</evidence>
<dbReference type="Pfam" id="PF13930">
    <property type="entry name" value="Endonuclea_NS_2"/>
    <property type="match status" value="1"/>
</dbReference>